<gene>
    <name evidence="3" type="ORF">GCM10007100_13750</name>
</gene>
<accession>A0A918THS0</accession>
<comment type="caution">
    <text evidence="3">The sequence shown here is derived from an EMBL/GenBank/DDBJ whole genome shotgun (WGS) entry which is preliminary data.</text>
</comment>
<evidence type="ECO:0008006" key="5">
    <source>
        <dbReference type="Google" id="ProtNLM"/>
    </source>
</evidence>
<reference evidence="3" key="2">
    <citation type="submission" date="2020-09" db="EMBL/GenBank/DDBJ databases">
        <authorList>
            <person name="Sun Q."/>
            <person name="Kim S."/>
        </authorList>
    </citation>
    <scope>NUCLEOTIDE SEQUENCE</scope>
    <source>
        <strain evidence="3">KCTC 12988</strain>
    </source>
</reference>
<protein>
    <recommendedName>
        <fullName evidence="5">PEP-CTERM protein-sorting domain-containing protein</fullName>
    </recommendedName>
</protein>
<evidence type="ECO:0000256" key="2">
    <source>
        <dbReference type="SAM" id="SignalP"/>
    </source>
</evidence>
<sequence length="250" mass="25875">MKKKNHSSPFKNSLVLASTTAFLTAGSTAATVTLIDSSTNNGSFDDAITDPGNSTGGTTTGTGGSGGQRYARTSGGTIEIPGWNISSPDGGFWGVNHSDSTASYDGLQSVVVNDNAIVAITSQTFTGTFAAGDAFNFSAAFGNRIVGDAGTNQVAYNLRLRFNDTENTQLDLVSTVFQDPTGSYIDYNGTANYTGSGATEVFLVATMNNKLAGAGQGMVDAISLSYDAIPEPSSLLLCLLGGLGFMHRRR</sequence>
<evidence type="ECO:0000313" key="3">
    <source>
        <dbReference type="EMBL" id="GHC49031.1"/>
    </source>
</evidence>
<feature type="compositionally biased region" description="Gly residues" evidence="1">
    <location>
        <begin position="54"/>
        <end position="67"/>
    </location>
</feature>
<keyword evidence="4" id="KW-1185">Reference proteome</keyword>
<proteinExistence type="predicted"/>
<evidence type="ECO:0000256" key="1">
    <source>
        <dbReference type="SAM" id="MobiDB-lite"/>
    </source>
</evidence>
<name>A0A918THS0_9BACT</name>
<feature type="region of interest" description="Disordered" evidence="1">
    <location>
        <begin position="45"/>
        <end position="81"/>
    </location>
</feature>
<feature type="chain" id="PRO_5038077189" description="PEP-CTERM protein-sorting domain-containing protein" evidence="2">
    <location>
        <begin position="30"/>
        <end position="250"/>
    </location>
</feature>
<evidence type="ECO:0000313" key="4">
    <source>
        <dbReference type="Proteomes" id="UP000644507"/>
    </source>
</evidence>
<dbReference type="AlphaFoldDB" id="A0A918THS0"/>
<organism evidence="3 4">
    <name type="scientific">Roseibacillus persicicus</name>
    <dbReference type="NCBI Taxonomy" id="454148"/>
    <lineage>
        <taxon>Bacteria</taxon>
        <taxon>Pseudomonadati</taxon>
        <taxon>Verrucomicrobiota</taxon>
        <taxon>Verrucomicrobiia</taxon>
        <taxon>Verrucomicrobiales</taxon>
        <taxon>Verrucomicrobiaceae</taxon>
        <taxon>Roseibacillus</taxon>
    </lineage>
</organism>
<dbReference type="InterPro" id="IPR013424">
    <property type="entry name" value="Ice-binding_C"/>
</dbReference>
<reference evidence="3" key="1">
    <citation type="journal article" date="2014" name="Int. J. Syst. Evol. Microbiol.">
        <title>Complete genome sequence of Corynebacterium casei LMG S-19264T (=DSM 44701T), isolated from a smear-ripened cheese.</title>
        <authorList>
            <consortium name="US DOE Joint Genome Institute (JGI-PGF)"/>
            <person name="Walter F."/>
            <person name="Albersmeier A."/>
            <person name="Kalinowski J."/>
            <person name="Ruckert C."/>
        </authorList>
    </citation>
    <scope>NUCLEOTIDE SEQUENCE</scope>
    <source>
        <strain evidence="3">KCTC 12988</strain>
    </source>
</reference>
<dbReference type="Proteomes" id="UP000644507">
    <property type="component" value="Unassembled WGS sequence"/>
</dbReference>
<feature type="signal peptide" evidence="2">
    <location>
        <begin position="1"/>
        <end position="29"/>
    </location>
</feature>
<keyword evidence="2" id="KW-0732">Signal</keyword>
<dbReference type="RefSeq" id="WP_189568740.1">
    <property type="nucleotide sequence ID" value="NZ_BMXI01000004.1"/>
</dbReference>
<dbReference type="EMBL" id="BMXI01000004">
    <property type="protein sequence ID" value="GHC49031.1"/>
    <property type="molecule type" value="Genomic_DNA"/>
</dbReference>
<dbReference type="NCBIfam" id="TIGR02595">
    <property type="entry name" value="PEP_CTERM"/>
    <property type="match status" value="1"/>
</dbReference>